<evidence type="ECO:0000313" key="2">
    <source>
        <dbReference type="Proteomes" id="UP000789860"/>
    </source>
</evidence>
<dbReference type="Proteomes" id="UP000789860">
    <property type="component" value="Unassembled WGS sequence"/>
</dbReference>
<dbReference type="EMBL" id="CAJVPM010001847">
    <property type="protein sequence ID" value="CAG8474914.1"/>
    <property type="molecule type" value="Genomic_DNA"/>
</dbReference>
<gene>
    <name evidence="1" type="ORF">SCALOS_LOCUS2182</name>
</gene>
<comment type="caution">
    <text evidence="1">The sequence shown here is derived from an EMBL/GenBank/DDBJ whole genome shotgun (WGS) entry which is preliminary data.</text>
</comment>
<organism evidence="1 2">
    <name type="scientific">Scutellospora calospora</name>
    <dbReference type="NCBI Taxonomy" id="85575"/>
    <lineage>
        <taxon>Eukaryota</taxon>
        <taxon>Fungi</taxon>
        <taxon>Fungi incertae sedis</taxon>
        <taxon>Mucoromycota</taxon>
        <taxon>Glomeromycotina</taxon>
        <taxon>Glomeromycetes</taxon>
        <taxon>Diversisporales</taxon>
        <taxon>Gigasporaceae</taxon>
        <taxon>Scutellospora</taxon>
    </lineage>
</organism>
<protein>
    <submittedName>
        <fullName evidence="1">11870_t:CDS:1</fullName>
    </submittedName>
</protein>
<keyword evidence="2" id="KW-1185">Reference proteome</keyword>
<accession>A0ACA9KI25</accession>
<evidence type="ECO:0000313" key="1">
    <source>
        <dbReference type="EMBL" id="CAG8474914.1"/>
    </source>
</evidence>
<proteinExistence type="predicted"/>
<sequence length="493" mass="58298">MNLPLVNYLQNPLFNPHNYGITDISFSFVLDDDDKTYRFNIPEGSQQYFNYLSNNTSTDVIIEAGEEPNSKRFMAHKNILQEGSSFFKCVLSSTWAKHEDDKIVLKKSNIAPSVFLIILDKNVAWDQYDSKDILEFLVSADELLFINEVGNKGQHYLIKKRYKWILQNLDLVTFISFKYDVLKKLKEHCIKIIPTNSSLIFGSNYFFEYFIDFDEKLWINILLQEYIQIEEFEIWNYLIKWGIEQSPKLNFNISDWSKNDFKILQNRLSRLILFIRFTEFTIEQFFSFVIPFKDILNPNLIQDILYFQNTCILNPLLMNILKPRKPKITMINSNIITLQQAAQIIQKIPITIDQTKTNSNDDLNVNSDSYCNSDDSFIFSFDNEYPINAEFSSVQLKLTAIRDNPALGPCFGKTDIFMTQDFRVFGNCTSKPWSYKKIFNLHKEQKSELTKRFSIVEYEVFQVIFKRDNQHRWISFMHPRYFVDDKYVGPNYN</sequence>
<reference evidence="1" key="1">
    <citation type="submission" date="2021-06" db="EMBL/GenBank/DDBJ databases">
        <authorList>
            <person name="Kallberg Y."/>
            <person name="Tangrot J."/>
            <person name="Rosling A."/>
        </authorList>
    </citation>
    <scope>NUCLEOTIDE SEQUENCE</scope>
    <source>
        <strain evidence="1">AU212A</strain>
    </source>
</reference>
<name>A0ACA9KI25_9GLOM</name>